<gene>
    <name evidence="1" type="primary">anmK</name>
    <name evidence="2" type="ORF">GT360_03000</name>
</gene>
<dbReference type="EMBL" id="CP047475">
    <property type="protein sequence ID" value="QIA64650.1"/>
    <property type="molecule type" value="Genomic_DNA"/>
</dbReference>
<protein>
    <recommendedName>
        <fullName evidence="1">Anhydro-N-acetylmuramic acid kinase</fullName>
        <ecNumber evidence="1">2.7.1.170</ecNumber>
    </recommendedName>
    <alternativeName>
        <fullName evidence="1">AnhMurNAc kinase</fullName>
    </alternativeName>
</protein>
<keyword evidence="1 2" id="KW-0418">Kinase</keyword>
<dbReference type="KEGG" id="vas:GT360_03000"/>
<dbReference type="InterPro" id="IPR043129">
    <property type="entry name" value="ATPase_NBD"/>
</dbReference>
<feature type="binding site" evidence="1">
    <location>
        <begin position="13"/>
        <end position="20"/>
    </location>
    <ligand>
        <name>ATP</name>
        <dbReference type="ChEBI" id="CHEBI:30616"/>
    </ligand>
</feature>
<dbReference type="Gene3D" id="3.30.420.40">
    <property type="match status" value="2"/>
</dbReference>
<keyword evidence="1" id="KW-0119">Carbohydrate metabolism</keyword>
<dbReference type="GO" id="GO:0016301">
    <property type="term" value="F:kinase activity"/>
    <property type="evidence" value="ECO:0007669"/>
    <property type="project" value="UniProtKB-KW"/>
</dbReference>
<dbReference type="Pfam" id="PF03702">
    <property type="entry name" value="AnmK"/>
    <property type="match status" value="1"/>
</dbReference>
<comment type="pathway">
    <text evidence="1">Amino-sugar metabolism; 1,6-anhydro-N-acetylmuramate degradation.</text>
</comment>
<evidence type="ECO:0000313" key="3">
    <source>
        <dbReference type="Proteomes" id="UP000464262"/>
    </source>
</evidence>
<dbReference type="InterPro" id="IPR005338">
    <property type="entry name" value="Anhydro_N_Ac-Mur_kinase"/>
</dbReference>
<dbReference type="NCBIfam" id="NF007148">
    <property type="entry name" value="PRK09585.3-2"/>
    <property type="match status" value="1"/>
</dbReference>
<reference evidence="2 3" key="1">
    <citation type="submission" date="2020-01" db="EMBL/GenBank/DDBJ databases">
        <title>Whole genome and functional gene identification of agarase of Vibrio HN897.</title>
        <authorList>
            <person name="Liu Y."/>
            <person name="Zhao Z."/>
        </authorList>
    </citation>
    <scope>NUCLEOTIDE SEQUENCE [LARGE SCALE GENOMIC DNA]</scope>
    <source>
        <strain evidence="2 3">HN897</strain>
    </source>
</reference>
<dbReference type="GO" id="GO:0097175">
    <property type="term" value="P:1,6-anhydro-N-acetyl-beta-muramic acid catabolic process"/>
    <property type="evidence" value="ECO:0007669"/>
    <property type="project" value="UniProtKB-UniRule"/>
</dbReference>
<sequence length="373" mass="40715">MTMRELYIGLMSGTSLDGVDAVVVAIDEHKIELIEHDEYPFPTELRKSILDICTGQATNLPIVGQIDHLLGKLYAKAVHRLLKKAKLLPSAIRAIGNHGQTVFHQPQGNEPFTIQLGDNNLISALTGIDTIADFRRLDMAVGGQGAPLVPAFHQYLFALRDSTTVILNIGGIANVSVIPTTHDVTGYDTGPGNMLMDAWCEMHTGSRFDKNGAWAASGEVDSTLLRKLMSDPYLQALPPKSTGREHYNLDWLQQQLAGNEAPQDVQRTLCEFTAQSIANAISIHKQGDECELLVCGGGANNSLLMQRLAALLPQWKVMLTSEKGISEDYMEAMAFAWLARQRVHNQPSNLPSVTGAKQSVSLGVIYPAIKDFS</sequence>
<name>A0A7Z2T5J1_9VIBR</name>
<dbReference type="GO" id="GO:0006040">
    <property type="term" value="P:amino sugar metabolic process"/>
    <property type="evidence" value="ECO:0007669"/>
    <property type="project" value="InterPro"/>
</dbReference>
<dbReference type="SUPFAM" id="SSF53067">
    <property type="entry name" value="Actin-like ATPase domain"/>
    <property type="match status" value="1"/>
</dbReference>
<keyword evidence="1 2" id="KW-0808">Transferase</keyword>
<dbReference type="AlphaFoldDB" id="A0A7Z2T5J1"/>
<keyword evidence="1" id="KW-0547">Nucleotide-binding</keyword>
<dbReference type="Proteomes" id="UP000464262">
    <property type="component" value="Chromosome 1"/>
</dbReference>
<dbReference type="PANTHER" id="PTHR30605">
    <property type="entry name" value="ANHYDRO-N-ACETYLMURAMIC ACID KINASE"/>
    <property type="match status" value="1"/>
</dbReference>
<comment type="function">
    <text evidence="1">Catalyzes the specific phosphorylation of 1,6-anhydro-N-acetylmuramic acid (anhMurNAc) with the simultaneous cleavage of the 1,6-anhydro ring, generating MurNAc-6-P. Is required for the utilization of anhMurNAc either imported from the medium or derived from its own cell wall murein, and thus plays a role in cell wall recycling.</text>
</comment>
<dbReference type="PANTHER" id="PTHR30605:SF0">
    <property type="entry name" value="ANHYDRO-N-ACETYLMURAMIC ACID KINASE"/>
    <property type="match status" value="1"/>
</dbReference>
<dbReference type="UniPathway" id="UPA00544"/>
<proteinExistence type="inferred from homology"/>
<dbReference type="HAMAP" id="MF_01270">
    <property type="entry name" value="AnhMurNAc_kinase"/>
    <property type="match status" value="1"/>
</dbReference>
<dbReference type="GO" id="GO:0009254">
    <property type="term" value="P:peptidoglycan turnover"/>
    <property type="evidence" value="ECO:0007669"/>
    <property type="project" value="UniProtKB-UniRule"/>
</dbReference>
<dbReference type="UniPathway" id="UPA00343"/>
<evidence type="ECO:0000256" key="1">
    <source>
        <dbReference type="HAMAP-Rule" id="MF_01270"/>
    </source>
</evidence>
<comment type="catalytic activity">
    <reaction evidence="1">
        <text>1,6-anhydro-N-acetyl-beta-muramate + ATP + H2O = N-acetyl-D-muramate 6-phosphate + ADP + H(+)</text>
        <dbReference type="Rhea" id="RHEA:24952"/>
        <dbReference type="ChEBI" id="CHEBI:15377"/>
        <dbReference type="ChEBI" id="CHEBI:15378"/>
        <dbReference type="ChEBI" id="CHEBI:30616"/>
        <dbReference type="ChEBI" id="CHEBI:58690"/>
        <dbReference type="ChEBI" id="CHEBI:58722"/>
        <dbReference type="ChEBI" id="CHEBI:456216"/>
        <dbReference type="EC" id="2.7.1.170"/>
    </reaction>
</comment>
<keyword evidence="3" id="KW-1185">Reference proteome</keyword>
<dbReference type="RefSeq" id="WP_164649554.1">
    <property type="nucleotide sequence ID" value="NZ_CP047475.1"/>
</dbReference>
<comment type="pathway">
    <text evidence="1">Cell wall biogenesis; peptidoglycan recycling.</text>
</comment>
<organism evidence="2 3">
    <name type="scientific">Vibrio astriarenae</name>
    <dbReference type="NCBI Taxonomy" id="1481923"/>
    <lineage>
        <taxon>Bacteria</taxon>
        <taxon>Pseudomonadati</taxon>
        <taxon>Pseudomonadota</taxon>
        <taxon>Gammaproteobacteria</taxon>
        <taxon>Vibrionales</taxon>
        <taxon>Vibrionaceae</taxon>
        <taxon>Vibrio</taxon>
    </lineage>
</organism>
<comment type="similarity">
    <text evidence="1">Belongs to the anhydro-N-acetylmuramic acid kinase family.</text>
</comment>
<dbReference type="GO" id="GO:0016773">
    <property type="term" value="F:phosphotransferase activity, alcohol group as acceptor"/>
    <property type="evidence" value="ECO:0007669"/>
    <property type="project" value="UniProtKB-UniRule"/>
</dbReference>
<dbReference type="EC" id="2.7.1.170" evidence="1"/>
<accession>A0A7Z2T5J1</accession>
<keyword evidence="1" id="KW-0067">ATP-binding</keyword>
<dbReference type="CDD" id="cd24050">
    <property type="entry name" value="ASKHA_NBD_ANMK"/>
    <property type="match status" value="1"/>
</dbReference>
<dbReference type="GO" id="GO:0005524">
    <property type="term" value="F:ATP binding"/>
    <property type="evidence" value="ECO:0007669"/>
    <property type="project" value="UniProtKB-UniRule"/>
</dbReference>
<dbReference type="NCBIfam" id="NF007139">
    <property type="entry name" value="PRK09585.1-3"/>
    <property type="match status" value="1"/>
</dbReference>
<evidence type="ECO:0000313" key="2">
    <source>
        <dbReference type="EMBL" id="QIA64650.1"/>
    </source>
</evidence>